<dbReference type="InterPro" id="IPR043504">
    <property type="entry name" value="Peptidase_S1_PA_chymotrypsin"/>
</dbReference>
<proteinExistence type="predicted"/>
<evidence type="ECO:0000259" key="3">
    <source>
        <dbReference type="PROSITE" id="PS01180"/>
    </source>
</evidence>
<name>A0A8C4J8F9_DRONO</name>
<reference evidence="5" key="2">
    <citation type="submission" date="2025-09" db="UniProtKB">
        <authorList>
            <consortium name="Ensembl"/>
        </authorList>
    </citation>
    <scope>IDENTIFICATION</scope>
</reference>
<evidence type="ECO:0008006" key="7">
    <source>
        <dbReference type="Google" id="ProtNLM"/>
    </source>
</evidence>
<dbReference type="GO" id="GO:0006508">
    <property type="term" value="P:proteolysis"/>
    <property type="evidence" value="ECO:0007669"/>
    <property type="project" value="InterPro"/>
</dbReference>
<dbReference type="AlphaFoldDB" id="A0A8C4J8F9"/>
<comment type="caution">
    <text evidence="2">Lacks conserved residue(s) required for the propagation of feature annotation.</text>
</comment>
<evidence type="ECO:0000313" key="6">
    <source>
        <dbReference type="Proteomes" id="UP000694423"/>
    </source>
</evidence>
<dbReference type="Pfam" id="PF00431">
    <property type="entry name" value="CUB"/>
    <property type="match status" value="1"/>
</dbReference>
<sequence length="476" mass="51827">IVGGRDSVPGGQPRQGSVRSQLLLDGNCLPCGCSPLPSITGPLSTRKFLGRLVVTVGEHHLRQVDQQEQSIPVSPVTIHPEFNKQHYVDCDVVLHTLSSAGDEVHPICLPHRDKDFEAGILCVASGWGKVSEGDKVMLVSVVKPDCNLTLVKTYAPGTLITGIFLPRWDGQGDSGGPLACMRPSGAWTLAGVVSGGVGCARGWNTPKRCTVALGSPGIFSRVAAFLDFIAQHVTPGRCFSLLYVYLRDSKLSCHFCLPSSTHSGPVFLCIWNITVPEEKMILIHFTKLDIESQVGCDCDYMSLYSNRRELISKSVCLGVRVTGCNILSLLAMNNNKFGQLLRSLLYFALQSQLSSGCGSVAMLVEEGKTDTANYPGLYPRNTKCHWLIEAPVESIVKAIKGETVFKHLLFFPTANLCGFAIPKPVLSPENTMLVRFESDGENSFRGFRARLTFLLVAECPSLNKGDESSFFSLRND</sequence>
<dbReference type="InterPro" id="IPR009003">
    <property type="entry name" value="Peptidase_S1_PA"/>
</dbReference>
<dbReference type="PANTHER" id="PTHR24252:SF7">
    <property type="entry name" value="HYALIN"/>
    <property type="match status" value="1"/>
</dbReference>
<reference evidence="5" key="1">
    <citation type="submission" date="2025-08" db="UniProtKB">
        <authorList>
            <consortium name="Ensembl"/>
        </authorList>
    </citation>
    <scope>IDENTIFICATION</scope>
</reference>
<dbReference type="Proteomes" id="UP000694423">
    <property type="component" value="Unplaced"/>
</dbReference>
<dbReference type="PANTHER" id="PTHR24252">
    <property type="entry name" value="ACROSIN-RELATED"/>
    <property type="match status" value="1"/>
</dbReference>
<dbReference type="PROSITE" id="PS01180">
    <property type="entry name" value="CUB"/>
    <property type="match status" value="2"/>
</dbReference>
<dbReference type="InterPro" id="IPR000859">
    <property type="entry name" value="CUB_dom"/>
</dbReference>
<evidence type="ECO:0000259" key="4">
    <source>
        <dbReference type="PROSITE" id="PS50240"/>
    </source>
</evidence>
<dbReference type="Gene3D" id="2.40.10.10">
    <property type="entry name" value="Trypsin-like serine proteases"/>
    <property type="match status" value="1"/>
</dbReference>
<evidence type="ECO:0000256" key="1">
    <source>
        <dbReference type="ARBA" id="ARBA00023157"/>
    </source>
</evidence>
<dbReference type="PROSITE" id="PS50240">
    <property type="entry name" value="TRYPSIN_DOM"/>
    <property type="match status" value="1"/>
</dbReference>
<dbReference type="InterPro" id="IPR001254">
    <property type="entry name" value="Trypsin_dom"/>
</dbReference>
<keyword evidence="6" id="KW-1185">Reference proteome</keyword>
<dbReference type="InterPro" id="IPR035914">
    <property type="entry name" value="Sperma_CUB_dom_sf"/>
</dbReference>
<organism evidence="5 6">
    <name type="scientific">Dromaius novaehollandiae</name>
    <name type="common">Emu</name>
    <dbReference type="NCBI Taxonomy" id="8790"/>
    <lineage>
        <taxon>Eukaryota</taxon>
        <taxon>Metazoa</taxon>
        <taxon>Chordata</taxon>
        <taxon>Craniata</taxon>
        <taxon>Vertebrata</taxon>
        <taxon>Euteleostomi</taxon>
        <taxon>Archelosauria</taxon>
        <taxon>Archosauria</taxon>
        <taxon>Dinosauria</taxon>
        <taxon>Saurischia</taxon>
        <taxon>Theropoda</taxon>
        <taxon>Coelurosauria</taxon>
        <taxon>Aves</taxon>
        <taxon>Palaeognathae</taxon>
        <taxon>Casuariiformes</taxon>
        <taxon>Dromaiidae</taxon>
        <taxon>Dromaius</taxon>
    </lineage>
</organism>
<dbReference type="Ensembl" id="ENSDNVT00000006949.1">
    <property type="protein sequence ID" value="ENSDNVP00000005760.1"/>
    <property type="gene ID" value="ENSDNVG00000004130.1"/>
</dbReference>
<dbReference type="SUPFAM" id="SSF49854">
    <property type="entry name" value="Spermadhesin, CUB domain"/>
    <property type="match status" value="2"/>
</dbReference>
<dbReference type="CDD" id="cd00041">
    <property type="entry name" value="CUB"/>
    <property type="match status" value="1"/>
</dbReference>
<dbReference type="SMART" id="SM00042">
    <property type="entry name" value="CUB"/>
    <property type="match status" value="1"/>
</dbReference>
<dbReference type="Gene3D" id="2.60.120.290">
    <property type="entry name" value="Spermadhesin, CUB domain"/>
    <property type="match status" value="2"/>
</dbReference>
<feature type="domain" description="Peptidase S1" evidence="4">
    <location>
        <begin position="1"/>
        <end position="234"/>
    </location>
</feature>
<dbReference type="Pfam" id="PF00089">
    <property type="entry name" value="Trypsin"/>
    <property type="match status" value="1"/>
</dbReference>
<keyword evidence="1 2" id="KW-1015">Disulfide bond</keyword>
<feature type="domain" description="CUB" evidence="3">
    <location>
        <begin position="238"/>
        <end position="316"/>
    </location>
</feature>
<evidence type="ECO:0000313" key="5">
    <source>
        <dbReference type="Ensembl" id="ENSDNVP00000005760.1"/>
    </source>
</evidence>
<evidence type="ECO:0000256" key="2">
    <source>
        <dbReference type="PROSITE-ProRule" id="PRU00059"/>
    </source>
</evidence>
<dbReference type="CDD" id="cd00190">
    <property type="entry name" value="Tryp_SPc"/>
    <property type="match status" value="1"/>
</dbReference>
<dbReference type="SMART" id="SM00020">
    <property type="entry name" value="Tryp_SPc"/>
    <property type="match status" value="1"/>
</dbReference>
<dbReference type="SUPFAM" id="SSF50494">
    <property type="entry name" value="Trypsin-like serine proteases"/>
    <property type="match status" value="1"/>
</dbReference>
<dbReference type="GO" id="GO:0004252">
    <property type="term" value="F:serine-type endopeptidase activity"/>
    <property type="evidence" value="ECO:0007669"/>
    <property type="project" value="InterPro"/>
</dbReference>
<feature type="domain" description="CUB" evidence="3">
    <location>
        <begin position="357"/>
        <end position="454"/>
    </location>
</feature>
<accession>A0A8C4J8F9</accession>
<feature type="disulfide bond" evidence="2">
    <location>
        <begin position="357"/>
        <end position="384"/>
    </location>
</feature>
<protein>
    <recommendedName>
        <fullName evidence="7">Ovochymase 2</fullName>
    </recommendedName>
</protein>